<keyword evidence="2" id="KW-1185">Reference proteome</keyword>
<gene>
    <name evidence="1" type="ORF">C2845_PM07G34430</name>
</gene>
<dbReference type="PANTHER" id="PTHR33087">
    <property type="entry name" value="OS07G0539200 PROTEIN"/>
    <property type="match status" value="1"/>
</dbReference>
<accession>A0A3L6SQZ7</accession>
<dbReference type="InterPro" id="IPR053253">
    <property type="entry name" value="Sex_diff_modulator"/>
</dbReference>
<comment type="caution">
    <text evidence="1">The sequence shown here is derived from an EMBL/GenBank/DDBJ whole genome shotgun (WGS) entry which is preliminary data.</text>
</comment>
<dbReference type="AlphaFoldDB" id="A0A3L6SQZ7"/>
<dbReference type="EMBL" id="PQIB02000004">
    <property type="protein sequence ID" value="RLN24500.1"/>
    <property type="molecule type" value="Genomic_DNA"/>
</dbReference>
<name>A0A3L6SQZ7_PANMI</name>
<protein>
    <submittedName>
        <fullName evidence="1">Uncharacterized protein</fullName>
    </submittedName>
</protein>
<reference evidence="2" key="1">
    <citation type="journal article" date="2019" name="Nat. Commun.">
        <title>The genome of broomcorn millet.</title>
        <authorList>
            <person name="Zou C."/>
            <person name="Miki D."/>
            <person name="Li D."/>
            <person name="Tang Q."/>
            <person name="Xiao L."/>
            <person name="Rajput S."/>
            <person name="Deng P."/>
            <person name="Jia W."/>
            <person name="Huang R."/>
            <person name="Zhang M."/>
            <person name="Sun Y."/>
            <person name="Hu J."/>
            <person name="Fu X."/>
            <person name="Schnable P.S."/>
            <person name="Li F."/>
            <person name="Zhang H."/>
            <person name="Feng B."/>
            <person name="Zhu X."/>
            <person name="Liu R."/>
            <person name="Schnable J.C."/>
            <person name="Zhu J.-K."/>
            <person name="Zhang H."/>
        </authorList>
    </citation>
    <scope>NUCLEOTIDE SEQUENCE [LARGE SCALE GENOMIC DNA]</scope>
</reference>
<evidence type="ECO:0000313" key="2">
    <source>
        <dbReference type="Proteomes" id="UP000275267"/>
    </source>
</evidence>
<organism evidence="1 2">
    <name type="scientific">Panicum miliaceum</name>
    <name type="common">Proso millet</name>
    <name type="synonym">Broomcorn millet</name>
    <dbReference type="NCBI Taxonomy" id="4540"/>
    <lineage>
        <taxon>Eukaryota</taxon>
        <taxon>Viridiplantae</taxon>
        <taxon>Streptophyta</taxon>
        <taxon>Embryophyta</taxon>
        <taxon>Tracheophyta</taxon>
        <taxon>Spermatophyta</taxon>
        <taxon>Magnoliopsida</taxon>
        <taxon>Liliopsida</taxon>
        <taxon>Poales</taxon>
        <taxon>Poaceae</taxon>
        <taxon>PACMAD clade</taxon>
        <taxon>Panicoideae</taxon>
        <taxon>Panicodae</taxon>
        <taxon>Paniceae</taxon>
        <taxon>Panicinae</taxon>
        <taxon>Panicum</taxon>
        <taxon>Panicum sect. Panicum</taxon>
    </lineage>
</organism>
<dbReference type="Proteomes" id="UP000275267">
    <property type="component" value="Unassembled WGS sequence"/>
</dbReference>
<evidence type="ECO:0000313" key="1">
    <source>
        <dbReference type="EMBL" id="RLN24500.1"/>
    </source>
</evidence>
<dbReference type="PANTHER" id="PTHR33087:SF31">
    <property type="entry name" value="OS06G0482850 PROTEIN"/>
    <property type="match status" value="1"/>
</dbReference>
<sequence length="224" mass="25418">MAYVWRSAAVREAERDVSIHALVAVQMDAAARLTCDVVRREVFGQLRISELQIQVSLLRPATFLLRFDVPVQRNAVLSRDVLAIGHSRLHLMPWTRHFGASASKLFYHVRVCIEGVPPHAEQIEAVSQLFDRRTFIECIDFEKEMEDERACFCVWVRMGDLDTIPRDGMLQVEEPLGYAHEAVDGFADLGGQHGPALLLSYRVILHIDRVADYNSPPSSSHRKL</sequence>
<proteinExistence type="predicted"/>